<protein>
    <recommendedName>
        <fullName evidence="3">Phage protein</fullName>
    </recommendedName>
</protein>
<name>A0ABN1LLV7_9CLOT</name>
<dbReference type="Proteomes" id="UP001501764">
    <property type="component" value="Unassembled WGS sequence"/>
</dbReference>
<dbReference type="RefSeq" id="WP_346025935.1">
    <property type="nucleotide sequence ID" value="NZ_BAAACO010000001.1"/>
</dbReference>
<gene>
    <name evidence="1" type="ORF">GCM10008916_12700</name>
</gene>
<keyword evidence="2" id="KW-1185">Reference proteome</keyword>
<sequence>MAKEELEKYLKNYVREEGYTLSRNEVLVNNSEYTISTVYLGGIAKEFELMIFDDESEELYCERFKTREVSNTRHNELLNKMIKKEFIICDGAMNFIDELEKEELDNELEVENFKLVEEIKEIKRIFENRNLIIESIAKEMKKCINPEIIKVSQINMKNCLNTIELMTR</sequence>
<organism evidence="1 2">
    <name type="scientific">Clostridium nitritogenes</name>
    <dbReference type="NCBI Taxonomy" id="83340"/>
    <lineage>
        <taxon>Bacteria</taxon>
        <taxon>Bacillati</taxon>
        <taxon>Bacillota</taxon>
        <taxon>Clostridia</taxon>
        <taxon>Eubacteriales</taxon>
        <taxon>Clostridiaceae</taxon>
        <taxon>Clostridium</taxon>
    </lineage>
</organism>
<dbReference type="EMBL" id="BAAACO010000001">
    <property type="protein sequence ID" value="GAA0857745.1"/>
    <property type="molecule type" value="Genomic_DNA"/>
</dbReference>
<comment type="caution">
    <text evidence="1">The sequence shown here is derived from an EMBL/GenBank/DDBJ whole genome shotgun (WGS) entry which is preliminary data.</text>
</comment>
<accession>A0ABN1LLV7</accession>
<evidence type="ECO:0008006" key="3">
    <source>
        <dbReference type="Google" id="ProtNLM"/>
    </source>
</evidence>
<proteinExistence type="predicted"/>
<reference evidence="1 2" key="1">
    <citation type="journal article" date="2019" name="Int. J. Syst. Evol. Microbiol.">
        <title>The Global Catalogue of Microorganisms (GCM) 10K type strain sequencing project: providing services to taxonomists for standard genome sequencing and annotation.</title>
        <authorList>
            <consortium name="The Broad Institute Genomics Platform"/>
            <consortium name="The Broad Institute Genome Sequencing Center for Infectious Disease"/>
            <person name="Wu L."/>
            <person name="Ma J."/>
        </authorList>
    </citation>
    <scope>NUCLEOTIDE SEQUENCE [LARGE SCALE GENOMIC DNA]</scope>
    <source>
        <strain evidence="1 2">JCM 6485</strain>
    </source>
</reference>
<evidence type="ECO:0000313" key="1">
    <source>
        <dbReference type="EMBL" id="GAA0857745.1"/>
    </source>
</evidence>
<evidence type="ECO:0000313" key="2">
    <source>
        <dbReference type="Proteomes" id="UP001501764"/>
    </source>
</evidence>